<dbReference type="AlphaFoldDB" id="A0A177G5A3"/>
<organism evidence="1 2">
    <name type="scientific">Acetobacter malorum</name>
    <dbReference type="NCBI Taxonomy" id="178901"/>
    <lineage>
        <taxon>Bacteria</taxon>
        <taxon>Pseudomonadati</taxon>
        <taxon>Pseudomonadota</taxon>
        <taxon>Alphaproteobacteria</taxon>
        <taxon>Acetobacterales</taxon>
        <taxon>Acetobacteraceae</taxon>
        <taxon>Acetobacter</taxon>
    </lineage>
</organism>
<name>A0A177G5A3_9PROT</name>
<dbReference type="Proteomes" id="UP000077349">
    <property type="component" value="Unassembled WGS sequence"/>
</dbReference>
<dbReference type="EMBL" id="LVHD01000040">
    <property type="protein sequence ID" value="OAG75520.1"/>
    <property type="molecule type" value="Genomic_DNA"/>
</dbReference>
<dbReference type="PATRIC" id="fig|178901.16.peg.3524"/>
<evidence type="ECO:0000313" key="1">
    <source>
        <dbReference type="EMBL" id="OAG75520.1"/>
    </source>
</evidence>
<evidence type="ECO:0000313" key="2">
    <source>
        <dbReference type="Proteomes" id="UP000077349"/>
    </source>
</evidence>
<comment type="caution">
    <text evidence="1">The sequence shown here is derived from an EMBL/GenBank/DDBJ whole genome shotgun (WGS) entry which is preliminary data.</text>
</comment>
<gene>
    <name evidence="1" type="ORF">Amal_03302</name>
</gene>
<accession>A0A177G5A3</accession>
<protein>
    <submittedName>
        <fullName evidence="1">Uncharacterized protein</fullName>
    </submittedName>
</protein>
<proteinExistence type="predicted"/>
<reference evidence="1 2" key="1">
    <citation type="submission" date="2016-03" db="EMBL/GenBank/DDBJ databases">
        <title>Draft genome sequence of Acetobacter malorum CECT 7742, a strain isolated from strawberry vinegar.</title>
        <authorList>
            <person name="Sainz F."/>
            <person name="Mas A."/>
            <person name="Torija M.J."/>
        </authorList>
    </citation>
    <scope>NUCLEOTIDE SEQUENCE [LARGE SCALE GENOMIC DNA]</scope>
    <source>
        <strain evidence="1 2">CECT 7742</strain>
    </source>
</reference>
<sequence>MFCRDGEVLNEKAPQRILVLFYQNTRRSANTNRSNAV</sequence>